<evidence type="ECO:0000256" key="3">
    <source>
        <dbReference type="ARBA" id="ARBA00023163"/>
    </source>
</evidence>
<dbReference type="PROSITE" id="PS51294">
    <property type="entry name" value="HTH_MYB"/>
    <property type="match status" value="1"/>
</dbReference>
<dbReference type="GO" id="GO:0005634">
    <property type="term" value="C:nucleus"/>
    <property type="evidence" value="ECO:0007669"/>
    <property type="project" value="UniProtKB-SubCell"/>
</dbReference>
<evidence type="ECO:0000256" key="4">
    <source>
        <dbReference type="ARBA" id="ARBA00023242"/>
    </source>
</evidence>
<accession>S8E0V6</accession>
<dbReference type="InterPro" id="IPR009057">
    <property type="entry name" value="Homeodomain-like_sf"/>
</dbReference>
<dbReference type="GO" id="GO:0003700">
    <property type="term" value="F:DNA-binding transcription factor activity"/>
    <property type="evidence" value="ECO:0007669"/>
    <property type="project" value="InterPro"/>
</dbReference>
<feature type="non-terminal residue" evidence="6">
    <location>
        <position position="65"/>
    </location>
</feature>
<dbReference type="GO" id="GO:0003677">
    <property type="term" value="F:DNA binding"/>
    <property type="evidence" value="ECO:0007669"/>
    <property type="project" value="InterPro"/>
</dbReference>
<comment type="caution">
    <text evidence="6">The sequence shown here is derived from an EMBL/GenBank/DDBJ whole genome shotgun (WGS) entry which is preliminary data.</text>
</comment>
<organism evidence="6 7">
    <name type="scientific">Genlisea aurea</name>
    <dbReference type="NCBI Taxonomy" id="192259"/>
    <lineage>
        <taxon>Eukaryota</taxon>
        <taxon>Viridiplantae</taxon>
        <taxon>Streptophyta</taxon>
        <taxon>Embryophyta</taxon>
        <taxon>Tracheophyta</taxon>
        <taxon>Spermatophyta</taxon>
        <taxon>Magnoliopsida</taxon>
        <taxon>eudicotyledons</taxon>
        <taxon>Gunneridae</taxon>
        <taxon>Pentapetalae</taxon>
        <taxon>asterids</taxon>
        <taxon>lamiids</taxon>
        <taxon>Lamiales</taxon>
        <taxon>Lentibulariaceae</taxon>
        <taxon>Genlisea</taxon>
    </lineage>
</organism>
<evidence type="ECO:0000256" key="2">
    <source>
        <dbReference type="ARBA" id="ARBA00023015"/>
    </source>
</evidence>
<keyword evidence="3" id="KW-0804">Transcription</keyword>
<protein>
    <recommendedName>
        <fullName evidence="5">HTH myb-type domain-containing protein</fullName>
    </recommendedName>
</protein>
<dbReference type="NCBIfam" id="TIGR01557">
    <property type="entry name" value="myb_SHAQKYF"/>
    <property type="match status" value="1"/>
</dbReference>
<evidence type="ECO:0000259" key="5">
    <source>
        <dbReference type="PROSITE" id="PS51294"/>
    </source>
</evidence>
<dbReference type="OrthoDB" id="551907at2759"/>
<keyword evidence="7" id="KW-1185">Reference proteome</keyword>
<dbReference type="SUPFAM" id="SSF46689">
    <property type="entry name" value="Homeodomain-like"/>
    <property type="match status" value="1"/>
</dbReference>
<dbReference type="InterPro" id="IPR046955">
    <property type="entry name" value="PHR1-like"/>
</dbReference>
<dbReference type="PANTHER" id="PTHR31314">
    <property type="entry name" value="MYB FAMILY TRANSCRIPTION FACTOR PHL7-LIKE"/>
    <property type="match status" value="1"/>
</dbReference>
<dbReference type="Pfam" id="PF00249">
    <property type="entry name" value="Myb_DNA-binding"/>
    <property type="match status" value="1"/>
</dbReference>
<evidence type="ECO:0000313" key="6">
    <source>
        <dbReference type="EMBL" id="EPS65872.1"/>
    </source>
</evidence>
<dbReference type="Gene3D" id="1.10.10.60">
    <property type="entry name" value="Homeodomain-like"/>
    <property type="match status" value="1"/>
</dbReference>
<keyword evidence="4" id="KW-0539">Nucleus</keyword>
<feature type="domain" description="HTH myb-type" evidence="5">
    <location>
        <begin position="11"/>
        <end position="65"/>
    </location>
</feature>
<comment type="subcellular location">
    <subcellularLocation>
        <location evidence="1">Nucleus</location>
    </subcellularLocation>
</comment>
<dbReference type="AlphaFoldDB" id="S8E0V6"/>
<sequence length="65" mass="7588">NRGYCIRPYVRSKVPRLKWSKDLHRCFVKAVERLGGEERATPKMVLELMNVKGLTITHIKSHLQV</sequence>
<dbReference type="InterPro" id="IPR006447">
    <property type="entry name" value="Myb_dom_plants"/>
</dbReference>
<gene>
    <name evidence="6" type="ORF">M569_08906</name>
</gene>
<dbReference type="EMBL" id="AUSU01003981">
    <property type="protein sequence ID" value="EPS65872.1"/>
    <property type="molecule type" value="Genomic_DNA"/>
</dbReference>
<dbReference type="InterPro" id="IPR017930">
    <property type="entry name" value="Myb_dom"/>
</dbReference>
<feature type="non-terminal residue" evidence="6">
    <location>
        <position position="1"/>
    </location>
</feature>
<keyword evidence="2" id="KW-0805">Transcription regulation</keyword>
<dbReference type="FunFam" id="1.10.10.60:FF:000007">
    <property type="entry name" value="Two-component response regulator"/>
    <property type="match status" value="1"/>
</dbReference>
<proteinExistence type="predicted"/>
<dbReference type="Proteomes" id="UP000015453">
    <property type="component" value="Unassembled WGS sequence"/>
</dbReference>
<reference evidence="6 7" key="1">
    <citation type="journal article" date="2013" name="BMC Genomics">
        <title>The miniature genome of a carnivorous plant Genlisea aurea contains a low number of genes and short non-coding sequences.</title>
        <authorList>
            <person name="Leushkin E.V."/>
            <person name="Sutormin R.A."/>
            <person name="Nabieva E.R."/>
            <person name="Penin A.A."/>
            <person name="Kondrashov A.S."/>
            <person name="Logacheva M.D."/>
        </authorList>
    </citation>
    <scope>NUCLEOTIDE SEQUENCE [LARGE SCALE GENOMIC DNA]</scope>
</reference>
<name>S8E0V6_9LAMI</name>
<dbReference type="PANTHER" id="PTHR31314:SF84">
    <property type="entry name" value="HOMEODOMAIN-LIKE SUPERFAMILY PROTEIN-RELATED"/>
    <property type="match status" value="1"/>
</dbReference>
<evidence type="ECO:0000313" key="7">
    <source>
        <dbReference type="Proteomes" id="UP000015453"/>
    </source>
</evidence>
<dbReference type="InterPro" id="IPR001005">
    <property type="entry name" value="SANT/Myb"/>
</dbReference>
<evidence type="ECO:0000256" key="1">
    <source>
        <dbReference type="ARBA" id="ARBA00004123"/>
    </source>
</evidence>